<feature type="region of interest" description="Disordered" evidence="1">
    <location>
        <begin position="89"/>
        <end position="126"/>
    </location>
</feature>
<dbReference type="EMBL" id="JARIHO010000082">
    <property type="protein sequence ID" value="KAJ7309340.1"/>
    <property type="molecule type" value="Genomic_DNA"/>
</dbReference>
<gene>
    <name evidence="2" type="ORF">DFH08DRAFT_1050031</name>
</gene>
<evidence type="ECO:0000313" key="2">
    <source>
        <dbReference type="EMBL" id="KAJ7309340.1"/>
    </source>
</evidence>
<proteinExistence type="predicted"/>
<dbReference type="Proteomes" id="UP001218218">
    <property type="component" value="Unassembled WGS sequence"/>
</dbReference>
<evidence type="ECO:0000256" key="1">
    <source>
        <dbReference type="SAM" id="MobiDB-lite"/>
    </source>
</evidence>
<dbReference type="AlphaFoldDB" id="A0AAD6Z748"/>
<feature type="compositionally biased region" description="Pro residues" evidence="1">
    <location>
        <begin position="246"/>
        <end position="256"/>
    </location>
</feature>
<comment type="caution">
    <text evidence="2">The sequence shown here is derived from an EMBL/GenBank/DDBJ whole genome shotgun (WGS) entry which is preliminary data.</text>
</comment>
<name>A0AAD6Z748_9AGAR</name>
<evidence type="ECO:0000313" key="3">
    <source>
        <dbReference type="Proteomes" id="UP001218218"/>
    </source>
</evidence>
<accession>A0AAD6Z748</accession>
<organism evidence="2 3">
    <name type="scientific">Mycena albidolilacea</name>
    <dbReference type="NCBI Taxonomy" id="1033008"/>
    <lineage>
        <taxon>Eukaryota</taxon>
        <taxon>Fungi</taxon>
        <taxon>Dikarya</taxon>
        <taxon>Basidiomycota</taxon>
        <taxon>Agaricomycotina</taxon>
        <taxon>Agaricomycetes</taxon>
        <taxon>Agaricomycetidae</taxon>
        <taxon>Agaricales</taxon>
        <taxon>Marasmiineae</taxon>
        <taxon>Mycenaceae</taxon>
        <taxon>Mycena</taxon>
    </lineage>
</organism>
<protein>
    <submittedName>
        <fullName evidence="2">Uncharacterized protein</fullName>
    </submittedName>
</protein>
<feature type="region of interest" description="Disordered" evidence="1">
    <location>
        <begin position="235"/>
        <end position="273"/>
    </location>
</feature>
<sequence>MRLPPAARTHAETQIQTQHRADRPRYLDRAARTCNSASPALLCRIRPVPVPAPAPAPTVISVHTPDGPAHGARAWAPVSPAPRRLAHDVRARAHTSASPVPRTARPRSRPRSRCPPPSPSAHPRLQWWTPPCRNTVTDLAPSRHTSLRTRGCAVPAWDLAPRYRPARGVRARTLATLAPRTARPRPAPTAAAISVHVRAAAPVYNRAPDAGADLAPSRHTSLRARGCAVPAWDKPARGVRARTPASPAPPPLPQPSPSACARQRQCTPPRRMLVPTSRPRGIPLCARGEVPGLYVQLKPTNASLALRLGLSSTCAYLGAVYARVWSGSISTAYDVVRGSGKEGRGVACVAAAACTGISRRGGGGDCISGPREISYPARVQR</sequence>
<keyword evidence="3" id="KW-1185">Reference proteome</keyword>
<reference evidence="2" key="1">
    <citation type="submission" date="2023-03" db="EMBL/GenBank/DDBJ databases">
        <title>Massive genome expansion in bonnet fungi (Mycena s.s.) driven by repeated elements and novel gene families across ecological guilds.</title>
        <authorList>
            <consortium name="Lawrence Berkeley National Laboratory"/>
            <person name="Harder C.B."/>
            <person name="Miyauchi S."/>
            <person name="Viragh M."/>
            <person name="Kuo A."/>
            <person name="Thoen E."/>
            <person name="Andreopoulos B."/>
            <person name="Lu D."/>
            <person name="Skrede I."/>
            <person name="Drula E."/>
            <person name="Henrissat B."/>
            <person name="Morin E."/>
            <person name="Kohler A."/>
            <person name="Barry K."/>
            <person name="LaButti K."/>
            <person name="Morin E."/>
            <person name="Salamov A."/>
            <person name="Lipzen A."/>
            <person name="Mereny Z."/>
            <person name="Hegedus B."/>
            <person name="Baldrian P."/>
            <person name="Stursova M."/>
            <person name="Weitz H."/>
            <person name="Taylor A."/>
            <person name="Grigoriev I.V."/>
            <person name="Nagy L.G."/>
            <person name="Martin F."/>
            <person name="Kauserud H."/>
        </authorList>
    </citation>
    <scope>NUCLEOTIDE SEQUENCE</scope>
    <source>
        <strain evidence="2">CBHHK002</strain>
    </source>
</reference>
<feature type="region of interest" description="Disordered" evidence="1">
    <location>
        <begin position="1"/>
        <end position="22"/>
    </location>
</feature>